<gene>
    <name evidence="2" type="ORF">PSI9734_01748</name>
</gene>
<evidence type="ECO:0000259" key="1">
    <source>
        <dbReference type="Pfam" id="PF13391"/>
    </source>
</evidence>
<organism evidence="2 3">
    <name type="scientific">Pseudidiomarina piscicola</name>
    <dbReference type="NCBI Taxonomy" id="2614830"/>
    <lineage>
        <taxon>Bacteria</taxon>
        <taxon>Pseudomonadati</taxon>
        <taxon>Pseudomonadota</taxon>
        <taxon>Gammaproteobacteria</taxon>
        <taxon>Alteromonadales</taxon>
        <taxon>Idiomarinaceae</taxon>
        <taxon>Pseudidiomarina</taxon>
    </lineage>
</organism>
<name>A0A6S6WP86_9GAMM</name>
<sequence>MTQLDYYLTQLSNVRPFKRAGSKSPHKACLLFAVIDLIQDGLLVTNKIILDESLKSRFAWHFNRLKTDKDKLDIAKPFFYLRSSSFWHHKLKGGQETIYEKIKTPSERLIYGTIEYAYIDDQLFRFIQDYAKARKLRHALFENVDSNEESFKHWAISIGKSESTASKYTNALKGTISKLLISEGDSHRNIFDITDYFDVARLINKASEIREFQEYNYRGNGMYSAALKLYRSYLDQVSDSQLEVDVAEVNTNSELTETTKLRLIQARLGQGLFRQRLLTQWNARCAVTGYSNISLLMASHIKPWSISTSAERLDPHNGLLLTPNLDKAFDLHFISFTNKGNILISDELGDYHSLGFDKDMKIAINDFHSAYLAEHRERYFEKLI</sequence>
<keyword evidence="3" id="KW-1185">Reference proteome</keyword>
<dbReference type="EMBL" id="CADCXY010000004">
    <property type="protein sequence ID" value="CAB0151359.1"/>
    <property type="molecule type" value="Genomic_DNA"/>
</dbReference>
<dbReference type="Pfam" id="PF13391">
    <property type="entry name" value="HNH_2"/>
    <property type="match status" value="1"/>
</dbReference>
<evidence type="ECO:0000313" key="2">
    <source>
        <dbReference type="EMBL" id="CAB0151359.1"/>
    </source>
</evidence>
<reference evidence="2 3" key="1">
    <citation type="submission" date="2020-02" db="EMBL/GenBank/DDBJ databases">
        <authorList>
            <person name="Rodrigo-Torres L."/>
            <person name="Arahal R. D."/>
            <person name="Lucena T."/>
        </authorList>
    </citation>
    <scope>NUCLEOTIDE SEQUENCE [LARGE SCALE GENOMIC DNA]</scope>
    <source>
        <strain evidence="2 3">CECT 9734</strain>
    </source>
</reference>
<proteinExistence type="predicted"/>
<accession>A0A6S6WP86</accession>
<dbReference type="RefSeq" id="WP_173920731.1">
    <property type="nucleotide sequence ID" value="NZ_CADCXY010000004.1"/>
</dbReference>
<dbReference type="Proteomes" id="UP000481517">
    <property type="component" value="Unassembled WGS sequence"/>
</dbReference>
<dbReference type="InterPro" id="IPR003615">
    <property type="entry name" value="HNH_nuc"/>
</dbReference>
<dbReference type="AlphaFoldDB" id="A0A6S6WP86"/>
<protein>
    <recommendedName>
        <fullName evidence="1">HNH nuclease domain-containing protein</fullName>
    </recommendedName>
</protein>
<feature type="domain" description="HNH nuclease" evidence="1">
    <location>
        <begin position="285"/>
        <end position="336"/>
    </location>
</feature>
<evidence type="ECO:0000313" key="3">
    <source>
        <dbReference type="Proteomes" id="UP000481517"/>
    </source>
</evidence>